<evidence type="ECO:0000313" key="2">
    <source>
        <dbReference type="EMBL" id="RBP51331.1"/>
    </source>
</evidence>
<evidence type="ECO:0000259" key="1">
    <source>
        <dbReference type="Pfam" id="PF04266"/>
    </source>
</evidence>
<dbReference type="Pfam" id="PF04266">
    <property type="entry name" value="ASCH"/>
    <property type="match status" value="1"/>
</dbReference>
<dbReference type="SUPFAM" id="SSF88697">
    <property type="entry name" value="PUA domain-like"/>
    <property type="match status" value="1"/>
</dbReference>
<dbReference type="RefSeq" id="WP_113954106.1">
    <property type="nucleotide sequence ID" value="NZ_QNRT01000002.1"/>
</dbReference>
<accession>A0A395JKU9</accession>
<dbReference type="InterPro" id="IPR015947">
    <property type="entry name" value="PUA-like_sf"/>
</dbReference>
<feature type="domain" description="ASCH" evidence="1">
    <location>
        <begin position="6"/>
        <end position="58"/>
    </location>
</feature>
<dbReference type="InParanoid" id="A0A395JKU9"/>
<protein>
    <submittedName>
        <fullName evidence="2">Transcriptional regulator</fullName>
    </submittedName>
</protein>
<dbReference type="Gene3D" id="2.30.130.30">
    <property type="entry name" value="Hypothetical protein"/>
    <property type="match status" value="1"/>
</dbReference>
<keyword evidence="3" id="KW-1185">Reference proteome</keyword>
<dbReference type="AlphaFoldDB" id="A0A395JKU9"/>
<dbReference type="OrthoDB" id="9800495at2"/>
<dbReference type="Proteomes" id="UP000253083">
    <property type="component" value="Unassembled WGS sequence"/>
</dbReference>
<proteinExistence type="predicted"/>
<dbReference type="InterPro" id="IPR007374">
    <property type="entry name" value="ASCH_domain"/>
</dbReference>
<dbReference type="EMBL" id="QNRT01000002">
    <property type="protein sequence ID" value="RBP51331.1"/>
    <property type="molecule type" value="Genomic_DNA"/>
</dbReference>
<sequence>MTAALISIHPRHVKNIIDGCKTIELRSRTVRLNEGDTLWIYSTKPTGAIVAVATIDFVFAQNSESIWKNYSDNLCISRSEYLDYCDDRSVMTLIGLKNVRKIQSLLTLEQIRDLDSEFTPPQFYSKITPDKKIYHTLENL</sequence>
<comment type="caution">
    <text evidence="2">The sequence shown here is derived from an EMBL/GenBank/DDBJ whole genome shotgun (WGS) entry which is preliminary data.</text>
</comment>
<name>A0A395JKU9_9GAMM</name>
<evidence type="ECO:0000313" key="3">
    <source>
        <dbReference type="Proteomes" id="UP000253083"/>
    </source>
</evidence>
<gene>
    <name evidence="2" type="ORF">DFR28_102751</name>
</gene>
<reference evidence="2 3" key="1">
    <citation type="submission" date="2018-06" db="EMBL/GenBank/DDBJ databases">
        <title>Genomic Encyclopedia of Type Strains, Phase IV (KMG-IV): sequencing the most valuable type-strain genomes for metagenomic binning, comparative biology and taxonomic classification.</title>
        <authorList>
            <person name="Goeker M."/>
        </authorList>
    </citation>
    <scope>NUCLEOTIDE SEQUENCE [LARGE SCALE GENOMIC DNA]</scope>
    <source>
        <strain evidence="2 3">DSM 24032</strain>
    </source>
</reference>
<organism evidence="2 3">
    <name type="scientific">Arenicella xantha</name>
    <dbReference type="NCBI Taxonomy" id="644221"/>
    <lineage>
        <taxon>Bacteria</taxon>
        <taxon>Pseudomonadati</taxon>
        <taxon>Pseudomonadota</taxon>
        <taxon>Gammaproteobacteria</taxon>
        <taxon>Arenicellales</taxon>
        <taxon>Arenicellaceae</taxon>
        <taxon>Arenicella</taxon>
    </lineage>
</organism>